<protein>
    <submittedName>
        <fullName evidence="2">Uncharacterized protein</fullName>
    </submittedName>
</protein>
<keyword evidence="1" id="KW-1133">Transmembrane helix</keyword>
<keyword evidence="1" id="KW-0472">Membrane</keyword>
<dbReference type="AlphaFoldDB" id="A0AAN5RG91"/>
<reference evidence="2" key="2">
    <citation type="submission" date="2020-11" db="EMBL/GenBank/DDBJ databases">
        <authorList>
            <consortium name="NCBI Pathogen Detection Project"/>
        </authorList>
    </citation>
    <scope>NUCLEOTIDE SEQUENCE</scope>
    <source>
        <strain evidence="2">R404</strain>
    </source>
</reference>
<gene>
    <name evidence="2" type="ORF">I8Y21_005370</name>
</gene>
<feature type="transmembrane region" description="Helical" evidence="1">
    <location>
        <begin position="65"/>
        <end position="84"/>
    </location>
</feature>
<comment type="caution">
    <text evidence="2">The sequence shown here is derived from an EMBL/GenBank/DDBJ whole genome shotgun (WGS) entry which is preliminary data.</text>
</comment>
<dbReference type="EMBL" id="DACSEO010000105">
    <property type="protein sequence ID" value="HAT1684573.1"/>
    <property type="molecule type" value="Genomic_DNA"/>
</dbReference>
<evidence type="ECO:0000256" key="1">
    <source>
        <dbReference type="SAM" id="Phobius"/>
    </source>
</evidence>
<name>A0AAN5RG91_KLEOX</name>
<reference evidence="2" key="1">
    <citation type="journal article" date="2018" name="Genome Biol.">
        <title>SKESA: strategic k-mer extension for scrupulous assemblies.</title>
        <authorList>
            <person name="Souvorov A."/>
            <person name="Agarwala R."/>
            <person name="Lipman D.J."/>
        </authorList>
    </citation>
    <scope>NUCLEOTIDE SEQUENCE</scope>
    <source>
        <strain evidence="2">R404</strain>
    </source>
</reference>
<evidence type="ECO:0000313" key="2">
    <source>
        <dbReference type="EMBL" id="HAT1684573.1"/>
    </source>
</evidence>
<feature type="transmembrane region" description="Helical" evidence="1">
    <location>
        <begin position="41"/>
        <end position="59"/>
    </location>
</feature>
<organism evidence="2 3">
    <name type="scientific">Klebsiella oxytoca</name>
    <dbReference type="NCBI Taxonomy" id="571"/>
    <lineage>
        <taxon>Bacteria</taxon>
        <taxon>Pseudomonadati</taxon>
        <taxon>Pseudomonadota</taxon>
        <taxon>Gammaproteobacteria</taxon>
        <taxon>Enterobacterales</taxon>
        <taxon>Enterobacteriaceae</taxon>
        <taxon>Klebsiella/Raoultella group</taxon>
        <taxon>Klebsiella</taxon>
    </lineage>
</organism>
<accession>A0AAN5RG91</accession>
<proteinExistence type="predicted"/>
<feature type="transmembrane region" description="Helical" evidence="1">
    <location>
        <begin position="6"/>
        <end position="29"/>
    </location>
</feature>
<dbReference type="Proteomes" id="UP000856143">
    <property type="component" value="Unassembled WGS sequence"/>
</dbReference>
<sequence>MGDIAMIFLYLDKIPLFILGIGLLTSFALPGSSALDSPKFLCIYSSTILAGISFIYQVFRHGTNTEFFLAMLITVSFVVMLPVIKMHFAY</sequence>
<keyword evidence="1" id="KW-0812">Transmembrane</keyword>
<evidence type="ECO:0000313" key="3">
    <source>
        <dbReference type="Proteomes" id="UP000856143"/>
    </source>
</evidence>